<evidence type="ECO:0000313" key="2">
    <source>
        <dbReference type="EMBL" id="MBC9225344.1"/>
    </source>
</evidence>
<reference evidence="2" key="1">
    <citation type="submission" date="2020-09" db="EMBL/GenBank/DDBJ databases">
        <title>Novel species in genus Aeromicrobium.</title>
        <authorList>
            <person name="Zhang G."/>
        </authorList>
    </citation>
    <scope>NUCLEOTIDE SEQUENCE</scope>
    <source>
        <strain evidence="2">Zg-636</strain>
    </source>
</reference>
<dbReference type="EMBL" id="JACTVM010000001">
    <property type="protein sequence ID" value="MBC9225344.1"/>
    <property type="molecule type" value="Genomic_DNA"/>
</dbReference>
<protein>
    <recommendedName>
        <fullName evidence="4">PKD domain-containing protein</fullName>
    </recommendedName>
</protein>
<dbReference type="Proteomes" id="UP000620591">
    <property type="component" value="Unassembled WGS sequence"/>
</dbReference>
<gene>
    <name evidence="2" type="ORF">IBG24_03335</name>
</gene>
<sequence>MLVFGPLTLSDPDVGEDPFHQGDVIIWDETTTSPKSPSPDWAKDQVTGPVPNPDAEPEPFYCRPEAPFPQEECLPPPEPGEPAETADPDQPEVTPGDVVEAVRRVGLPRLNVAVQPAGSTLVNLETIFHTTAAPFERSVPILGSAVDLRATPATYTWHHGDDTTQTTTRPGRPYPALDVIHRYRRPGQVAPRVDVTYAVAYRVDGGAWQNLGTTITAPGPATTASAKHGPSSPTEADQGQSSVSSATDIERPV</sequence>
<dbReference type="RefSeq" id="WP_187768601.1">
    <property type="nucleotide sequence ID" value="NZ_JACTVM010000001.1"/>
</dbReference>
<organism evidence="2 3">
    <name type="scientific">Aeromicrobium senzhongii</name>
    <dbReference type="NCBI Taxonomy" id="2663859"/>
    <lineage>
        <taxon>Bacteria</taxon>
        <taxon>Bacillati</taxon>
        <taxon>Actinomycetota</taxon>
        <taxon>Actinomycetes</taxon>
        <taxon>Propionibacteriales</taxon>
        <taxon>Nocardioidaceae</taxon>
        <taxon>Aeromicrobium</taxon>
    </lineage>
</organism>
<feature type="region of interest" description="Disordered" evidence="1">
    <location>
        <begin position="219"/>
        <end position="253"/>
    </location>
</feature>
<feature type="region of interest" description="Disordered" evidence="1">
    <location>
        <begin position="1"/>
        <end position="94"/>
    </location>
</feature>
<evidence type="ECO:0000313" key="3">
    <source>
        <dbReference type="Proteomes" id="UP000620591"/>
    </source>
</evidence>
<comment type="caution">
    <text evidence="2">The sequence shown here is derived from an EMBL/GenBank/DDBJ whole genome shotgun (WGS) entry which is preliminary data.</text>
</comment>
<evidence type="ECO:0000256" key="1">
    <source>
        <dbReference type="SAM" id="MobiDB-lite"/>
    </source>
</evidence>
<accession>A0A8I0ESR1</accession>
<proteinExistence type="predicted"/>
<feature type="compositionally biased region" description="Polar residues" evidence="1">
    <location>
        <begin position="231"/>
        <end position="247"/>
    </location>
</feature>
<name>A0A8I0ESR1_9ACTN</name>
<dbReference type="AlphaFoldDB" id="A0A8I0ESR1"/>
<evidence type="ECO:0008006" key="4">
    <source>
        <dbReference type="Google" id="ProtNLM"/>
    </source>
</evidence>